<dbReference type="GO" id="GO:0008270">
    <property type="term" value="F:zinc ion binding"/>
    <property type="evidence" value="ECO:0007669"/>
    <property type="project" value="InterPro"/>
</dbReference>
<dbReference type="SUPFAM" id="SSF57716">
    <property type="entry name" value="Glucocorticoid receptor-like (DNA-binding domain)"/>
    <property type="match status" value="1"/>
</dbReference>
<keyword evidence="2" id="KW-0862">Zinc</keyword>
<dbReference type="Pfam" id="PF03884">
    <property type="entry name" value="YacG"/>
    <property type="match status" value="1"/>
</dbReference>
<comment type="caution">
    <text evidence="3">The sequence shown here is derived from an EMBL/GenBank/DDBJ whole genome shotgun (WGS) entry which is preliminary data.</text>
</comment>
<keyword evidence="1" id="KW-0479">Metal-binding</keyword>
<keyword evidence="4" id="KW-1185">Reference proteome</keyword>
<dbReference type="STRING" id="1156395.DBT_1214"/>
<evidence type="ECO:0000256" key="2">
    <source>
        <dbReference type="ARBA" id="ARBA00022833"/>
    </source>
</evidence>
<dbReference type="PANTHER" id="PTHR36150:SF1">
    <property type="entry name" value="DNA GYRASE INHIBITOR YACG"/>
    <property type="match status" value="1"/>
</dbReference>
<dbReference type="Proteomes" id="UP000093080">
    <property type="component" value="Unassembled WGS sequence"/>
</dbReference>
<gene>
    <name evidence="3" type="ORF">DBT_1214</name>
</gene>
<protein>
    <submittedName>
        <fullName evidence="3">DNA gyrase inhibitor</fullName>
    </submittedName>
</protein>
<dbReference type="GO" id="GO:0006355">
    <property type="term" value="P:regulation of DNA-templated transcription"/>
    <property type="evidence" value="ECO:0007669"/>
    <property type="project" value="InterPro"/>
</dbReference>
<dbReference type="PANTHER" id="PTHR36150">
    <property type="entry name" value="DNA GYRASE INHIBITOR YACG"/>
    <property type="match status" value="1"/>
</dbReference>
<dbReference type="InterPro" id="IPR005584">
    <property type="entry name" value="DNA_gyrase_inhibitor_YacG"/>
</dbReference>
<dbReference type="AlphaFoldDB" id="A0A1B9F696"/>
<reference evidence="3 4" key="1">
    <citation type="submission" date="2016-06" db="EMBL/GenBank/DDBJ databases">
        <title>Respiratory ammonification of nitrate coupled to the oxidation of elemental sulfur in deep-sea autotrophic thermophilic bacteria.</title>
        <authorList>
            <person name="Slobodkina G.B."/>
            <person name="Mardanov A.V."/>
            <person name="Ravin N.V."/>
            <person name="Frolova A.A."/>
            <person name="Viryasiv M.B."/>
            <person name="Chernyh N.A."/>
            <person name="Bonch-Osmolovskaya E.A."/>
            <person name="Slobodkin A.I."/>
        </authorList>
    </citation>
    <scope>NUCLEOTIDE SEQUENCE [LARGE SCALE GENOMIC DNA]</scope>
    <source>
        <strain evidence="3 4">S69</strain>
    </source>
</reference>
<evidence type="ECO:0000256" key="1">
    <source>
        <dbReference type="ARBA" id="ARBA00022723"/>
    </source>
</evidence>
<proteinExistence type="inferred from homology"/>
<organism evidence="3 4">
    <name type="scientific">Dissulfuribacter thermophilus</name>
    <dbReference type="NCBI Taxonomy" id="1156395"/>
    <lineage>
        <taxon>Bacteria</taxon>
        <taxon>Pseudomonadati</taxon>
        <taxon>Thermodesulfobacteriota</taxon>
        <taxon>Dissulfuribacteria</taxon>
        <taxon>Dissulfuribacterales</taxon>
        <taxon>Dissulfuribacteraceae</taxon>
        <taxon>Dissulfuribacter</taxon>
    </lineage>
</organism>
<dbReference type="OrthoDB" id="9809663at2"/>
<evidence type="ECO:0000313" key="3">
    <source>
        <dbReference type="EMBL" id="OCC15467.1"/>
    </source>
</evidence>
<dbReference type="EMBL" id="MAGO01000005">
    <property type="protein sequence ID" value="OCC15467.1"/>
    <property type="molecule type" value="Genomic_DNA"/>
</dbReference>
<dbReference type="Gene3D" id="3.30.50.10">
    <property type="entry name" value="Erythroid Transcription Factor GATA-1, subunit A"/>
    <property type="match status" value="1"/>
</dbReference>
<name>A0A1B9F696_9BACT</name>
<dbReference type="InterPro" id="IPR013088">
    <property type="entry name" value="Znf_NHR/GATA"/>
</dbReference>
<accession>A0A1B9F696</accession>
<dbReference type="HAMAP" id="MF_00649">
    <property type="entry name" value="DNA_gyrase_inhibitor_YacG"/>
    <property type="match status" value="1"/>
</dbReference>
<evidence type="ECO:0000313" key="4">
    <source>
        <dbReference type="Proteomes" id="UP000093080"/>
    </source>
</evidence>
<dbReference type="RefSeq" id="WP_067617611.1">
    <property type="nucleotide sequence ID" value="NZ_MAGO01000005.1"/>
</dbReference>
<sequence>MGSKCEAKNISIRCPICEAPVDFFQNPYRPFCSKRCKMVDLGAWFKEDYRIKGEPQVIEKERYKNGYPV</sequence>